<dbReference type="HOGENOM" id="CLU_057680_0_0_0"/>
<organism evidence="3 4">
    <name type="scientific">Oscillochloris trichoides DG-6</name>
    <dbReference type="NCBI Taxonomy" id="765420"/>
    <lineage>
        <taxon>Bacteria</taxon>
        <taxon>Bacillati</taxon>
        <taxon>Chloroflexota</taxon>
        <taxon>Chloroflexia</taxon>
        <taxon>Chloroflexales</taxon>
        <taxon>Chloroflexineae</taxon>
        <taxon>Oscillochloridaceae</taxon>
        <taxon>Oscillochloris</taxon>
    </lineage>
</organism>
<dbReference type="AlphaFoldDB" id="E1IC78"/>
<dbReference type="EMBL" id="ADVR01000022">
    <property type="protein sequence ID" value="EFO81195.1"/>
    <property type="molecule type" value="Genomic_DNA"/>
</dbReference>
<dbReference type="eggNOG" id="COG0457">
    <property type="taxonomic scope" value="Bacteria"/>
</dbReference>
<dbReference type="PROSITE" id="PS50005">
    <property type="entry name" value="TPR"/>
    <property type="match status" value="1"/>
</dbReference>
<accession>E1IC78</accession>
<keyword evidence="3" id="KW-0723">Serine/threonine-protein kinase</keyword>
<proteinExistence type="predicted"/>
<keyword evidence="2" id="KW-0472">Membrane</keyword>
<protein>
    <submittedName>
        <fullName evidence="3">Serine/threonine protein kinase</fullName>
    </submittedName>
</protein>
<dbReference type="InterPro" id="IPR019734">
    <property type="entry name" value="TPR_rpt"/>
</dbReference>
<evidence type="ECO:0000313" key="3">
    <source>
        <dbReference type="EMBL" id="EFO81195.1"/>
    </source>
</evidence>
<keyword evidence="1" id="KW-0802">TPR repeat</keyword>
<comment type="caution">
    <text evidence="3">The sequence shown here is derived from an EMBL/GenBank/DDBJ whole genome shotgun (WGS) entry which is preliminary data.</text>
</comment>
<reference evidence="3 4" key="1">
    <citation type="journal article" date="2011" name="J. Bacteriol.">
        <title>Draft genome sequence of the anoxygenic filamentous phototrophic bacterium Oscillochloris trichoides subsp. DG-6.</title>
        <authorList>
            <person name="Kuznetsov B.B."/>
            <person name="Ivanovsky R.N."/>
            <person name="Keppen O.I."/>
            <person name="Sukhacheva M.V."/>
            <person name="Bumazhkin B.K."/>
            <person name="Patutina E.O."/>
            <person name="Beletsky A.V."/>
            <person name="Mardanov A.V."/>
            <person name="Baslerov R.V."/>
            <person name="Panteleeva A.N."/>
            <person name="Kolganova T.V."/>
            <person name="Ravin N.V."/>
            <person name="Skryabin K.G."/>
        </authorList>
    </citation>
    <scope>NUCLEOTIDE SEQUENCE [LARGE SCALE GENOMIC DNA]</scope>
    <source>
        <strain evidence="3 4">DG-6</strain>
    </source>
</reference>
<evidence type="ECO:0000256" key="2">
    <source>
        <dbReference type="SAM" id="Phobius"/>
    </source>
</evidence>
<keyword evidence="2" id="KW-0812">Transmembrane</keyword>
<keyword evidence="3" id="KW-0418">Kinase</keyword>
<keyword evidence="4" id="KW-1185">Reference proteome</keyword>
<feature type="repeat" description="TPR" evidence="1">
    <location>
        <begin position="169"/>
        <end position="202"/>
    </location>
</feature>
<keyword evidence="2" id="KW-1133">Transmembrane helix</keyword>
<dbReference type="Gene3D" id="1.25.40.10">
    <property type="entry name" value="Tetratricopeptide repeat domain"/>
    <property type="match status" value="1"/>
</dbReference>
<gene>
    <name evidence="3" type="ORF">OSCT_0929</name>
</gene>
<dbReference type="GO" id="GO:0004674">
    <property type="term" value="F:protein serine/threonine kinase activity"/>
    <property type="evidence" value="ECO:0007669"/>
    <property type="project" value="UniProtKB-KW"/>
</dbReference>
<name>E1IC78_9CHLR</name>
<dbReference type="STRING" id="765420.OSCT_0929"/>
<dbReference type="Proteomes" id="UP000054010">
    <property type="component" value="Unassembled WGS sequence"/>
</dbReference>
<keyword evidence="3" id="KW-0808">Transferase</keyword>
<sequence length="299" mass="33011">MPTFNEHGEINKDDEDILRLMLEKQVGPISIPETPVSRSPTPGTQPQRMFPPIVIGASVGGLILLILIGVVIGMNLIKAQTTATTNAPAQVGVVITPTARAIGVASVTETPVTPTPAVTPTLDPQAKMALAYTDGVEAYAQQDWDKAIELFKRVYNQDENYLDISERLSATYYNWGVSLLNTRQYVEALDKFNAALSVEPTHQLALAQQTRLAFYLDALGAYANGQLRNAAISLEELRAIQADYLDSTNMLYTIYMEYGAQLERQRKISDALRIYRKAAKLPLEDVRAAQTRIRALTTR</sequence>
<feature type="transmembrane region" description="Helical" evidence="2">
    <location>
        <begin position="49"/>
        <end position="72"/>
    </location>
</feature>
<dbReference type="InterPro" id="IPR011990">
    <property type="entry name" value="TPR-like_helical_dom_sf"/>
</dbReference>
<dbReference type="SMART" id="SM00028">
    <property type="entry name" value="TPR"/>
    <property type="match status" value="3"/>
</dbReference>
<evidence type="ECO:0000313" key="4">
    <source>
        <dbReference type="Proteomes" id="UP000054010"/>
    </source>
</evidence>
<dbReference type="SUPFAM" id="SSF48452">
    <property type="entry name" value="TPR-like"/>
    <property type="match status" value="1"/>
</dbReference>
<evidence type="ECO:0000256" key="1">
    <source>
        <dbReference type="PROSITE-ProRule" id="PRU00339"/>
    </source>
</evidence>